<proteinExistence type="predicted"/>
<evidence type="ECO:0000313" key="2">
    <source>
        <dbReference type="EMBL" id="KAH7521111.1"/>
    </source>
</evidence>
<accession>A0ABQ8GZF3</accession>
<name>A0ABQ8GZF3_9ROSI</name>
<dbReference type="PANTHER" id="PTHR42648">
    <property type="entry name" value="TRANSPOSASE, PUTATIVE-RELATED"/>
    <property type="match status" value="1"/>
</dbReference>
<dbReference type="InterPro" id="IPR039537">
    <property type="entry name" value="Retrotran_Ty1/copia-like"/>
</dbReference>
<protein>
    <recommendedName>
        <fullName evidence="1">Retroviral polymerase SH3-like domain-containing protein</fullName>
    </recommendedName>
</protein>
<dbReference type="Pfam" id="PF25597">
    <property type="entry name" value="SH3_retrovirus"/>
    <property type="match status" value="1"/>
</dbReference>
<evidence type="ECO:0000259" key="1">
    <source>
        <dbReference type="Pfam" id="PF25597"/>
    </source>
</evidence>
<dbReference type="InterPro" id="IPR057670">
    <property type="entry name" value="SH3_retrovirus"/>
</dbReference>
<dbReference type="PANTHER" id="PTHR42648:SF18">
    <property type="entry name" value="RETROTRANSPOSON, UNCLASSIFIED-LIKE PROTEIN"/>
    <property type="match status" value="1"/>
</dbReference>
<feature type="domain" description="Retroviral polymerase SH3-like" evidence="1">
    <location>
        <begin position="48"/>
        <end position="73"/>
    </location>
</feature>
<organism evidence="2 3">
    <name type="scientific">Xanthoceras sorbifolium</name>
    <dbReference type="NCBI Taxonomy" id="99658"/>
    <lineage>
        <taxon>Eukaryota</taxon>
        <taxon>Viridiplantae</taxon>
        <taxon>Streptophyta</taxon>
        <taxon>Embryophyta</taxon>
        <taxon>Tracheophyta</taxon>
        <taxon>Spermatophyta</taxon>
        <taxon>Magnoliopsida</taxon>
        <taxon>eudicotyledons</taxon>
        <taxon>Gunneridae</taxon>
        <taxon>Pentapetalae</taxon>
        <taxon>rosids</taxon>
        <taxon>malvids</taxon>
        <taxon>Sapindales</taxon>
        <taxon>Sapindaceae</taxon>
        <taxon>Xanthoceroideae</taxon>
        <taxon>Xanthoceras</taxon>
    </lineage>
</organism>
<reference evidence="2 3" key="1">
    <citation type="submission" date="2021-02" db="EMBL/GenBank/DDBJ databases">
        <title>Plant Genome Project.</title>
        <authorList>
            <person name="Zhang R.-G."/>
        </authorList>
    </citation>
    <scope>NUCLEOTIDE SEQUENCE [LARGE SCALE GENOMIC DNA]</scope>
    <source>
        <tissue evidence="2">Leaves</tissue>
    </source>
</reference>
<dbReference type="Proteomes" id="UP000827721">
    <property type="component" value="Unassembled WGS sequence"/>
</dbReference>
<keyword evidence="3" id="KW-1185">Reference proteome</keyword>
<sequence>MKMFWPEAVNWTVYILNRSPTLAVKNITLEEAWSGIKSSVEHFRVFGCLAHVHVPNAKRTKLEDKSIACVLLGDWDMSYEEQVVAVLEWGDNDEEAAVSDEGEIESEDGDIAEEVENVSPDTMDEGRIIRQPFKEGNDKYWGSLLH</sequence>
<dbReference type="EMBL" id="JAFEMO010000265">
    <property type="protein sequence ID" value="KAH7521111.1"/>
    <property type="molecule type" value="Genomic_DNA"/>
</dbReference>
<gene>
    <name evidence="2" type="ORF">JRO89_XSUnG0110800</name>
</gene>
<comment type="caution">
    <text evidence="2">The sequence shown here is derived from an EMBL/GenBank/DDBJ whole genome shotgun (WGS) entry which is preliminary data.</text>
</comment>
<evidence type="ECO:0000313" key="3">
    <source>
        <dbReference type="Proteomes" id="UP000827721"/>
    </source>
</evidence>